<dbReference type="STRING" id="661367.LLO_2866"/>
<gene>
    <name evidence="5" type="ordered locus">LLO_2866</name>
</gene>
<dbReference type="Proteomes" id="UP000001060">
    <property type="component" value="Chromosome"/>
</dbReference>
<dbReference type="PANTHER" id="PTHR43140">
    <property type="entry name" value="TYPE-1 RESTRICTION ENZYME ECOKI SPECIFICITY PROTEIN"/>
    <property type="match status" value="1"/>
</dbReference>
<dbReference type="Gene3D" id="1.10.287.1120">
    <property type="entry name" value="Bipartite methylase S protein"/>
    <property type="match status" value="1"/>
</dbReference>
<organism evidence="5 6">
    <name type="scientific">Legionella longbeachae serogroup 1 (strain NSW150)</name>
    <dbReference type="NCBI Taxonomy" id="661367"/>
    <lineage>
        <taxon>Bacteria</taxon>
        <taxon>Pseudomonadati</taxon>
        <taxon>Pseudomonadota</taxon>
        <taxon>Gammaproteobacteria</taxon>
        <taxon>Legionellales</taxon>
        <taxon>Legionellaceae</taxon>
        <taxon>Legionella</taxon>
    </lineage>
</organism>
<dbReference type="InterPro" id="IPR000055">
    <property type="entry name" value="Restrct_endonuc_typeI_TRD"/>
</dbReference>
<dbReference type="GO" id="GO:0008168">
    <property type="term" value="F:methyltransferase activity"/>
    <property type="evidence" value="ECO:0007669"/>
    <property type="project" value="UniProtKB-KW"/>
</dbReference>
<dbReference type="Pfam" id="PF01420">
    <property type="entry name" value="Methylase_S"/>
    <property type="match status" value="1"/>
</dbReference>
<keyword evidence="5" id="KW-0808">Transferase</keyword>
<evidence type="ECO:0000313" key="6">
    <source>
        <dbReference type="Proteomes" id="UP000001060"/>
    </source>
</evidence>
<dbReference type="PANTHER" id="PTHR43140:SF1">
    <property type="entry name" value="TYPE I RESTRICTION ENZYME ECOKI SPECIFICITY SUBUNIT"/>
    <property type="match status" value="1"/>
</dbReference>
<dbReference type="AlphaFoldDB" id="D3HLI5"/>
<accession>D3HLI5</accession>
<sequence length="466" mass="53399">MKPYSSYKNSSEKWLNKIPEHWNFKRAKSVFKIIDIRSQDGSEELLSVSEKQGVALRKNTNVTMFQAANYAGYKLCWPQDLVINSLWAWMTGLGFSEYHGIISTAYSVFRIWDQEKFNYKYGNYLLRSKIYNWEFRVRSKGIWRSRYQLSDDSFLSMPLLLPPLSEQQQIAIYLDWKTTKINKFIKAKKKLIALLKEQKQNIINEAVTKGINPDVNMKDSGVDWLGEIPEHWEIRKLKYVATKFGSGVTPKGGATVYQDSGIPFLRSQNIHFEGIKLENVAYISNDVHKRMSSSHVKPNDVLLNITGASIGRTCYVPSNLEQANVNQHVCIIRPIQKKVSSQYLAFYLSIPLIQRKILEEQNGASREGLTLSSIKRLNVILPTFNEQMDILNYISTETSVINKTIKKAELEIELIQEFRTRLISDVVTGKIDVSSVKVPDFEPIEADADVSDAGVTEELVMEDTEE</sequence>
<keyword evidence="5" id="KW-0489">Methyltransferase</keyword>
<keyword evidence="2" id="KW-0680">Restriction system</keyword>
<proteinExistence type="inferred from homology"/>
<protein>
    <submittedName>
        <fullName evidence="5">Putative type I restriction-modification system (Methylase_S)</fullName>
    </submittedName>
</protein>
<keyword evidence="6" id="KW-1185">Reference proteome</keyword>
<dbReference type="eggNOG" id="COG0732">
    <property type="taxonomic scope" value="Bacteria"/>
</dbReference>
<evidence type="ECO:0000256" key="3">
    <source>
        <dbReference type="ARBA" id="ARBA00023125"/>
    </source>
</evidence>
<dbReference type="HOGENOM" id="CLU_021095_1_1_6"/>
<dbReference type="GO" id="GO:0003677">
    <property type="term" value="F:DNA binding"/>
    <property type="evidence" value="ECO:0007669"/>
    <property type="project" value="UniProtKB-KW"/>
</dbReference>
<dbReference type="SUPFAM" id="SSF116734">
    <property type="entry name" value="DNA methylase specificity domain"/>
    <property type="match status" value="2"/>
</dbReference>
<dbReference type="OrthoDB" id="5653875at2"/>
<dbReference type="GeneID" id="40927063"/>
<reference evidence="5 6" key="1">
    <citation type="journal article" date="2010" name="PLoS Genet.">
        <title>Analysis of the Legionella longbeachae genome and transcriptome uncovers unique strategies to cause Legionnaires' disease.</title>
        <authorList>
            <person name="Cazalet C."/>
            <person name="Gomez-Valero L."/>
            <person name="Rusniok C."/>
            <person name="Lomma M."/>
            <person name="Dervins-Ravault D."/>
            <person name="Newton H."/>
            <person name="Sansom F."/>
            <person name="Jarraud S."/>
            <person name="Zidane N."/>
            <person name="Ma L."/>
            <person name="Bouchier C."/>
            <person name="Etienne J."/>
            <person name="Hartland E."/>
            <person name="Buchrieser C."/>
        </authorList>
    </citation>
    <scope>NUCLEOTIDE SEQUENCE [LARGE SCALE GENOMIC DNA]</scope>
    <source>
        <strain evidence="5 6">NSW150</strain>
    </source>
</reference>
<name>D3HLI5_LEGLN</name>
<dbReference type="GO" id="GO:0009307">
    <property type="term" value="P:DNA restriction-modification system"/>
    <property type="evidence" value="ECO:0007669"/>
    <property type="project" value="UniProtKB-KW"/>
</dbReference>
<dbReference type="KEGG" id="llo:LLO_2866"/>
<dbReference type="InterPro" id="IPR044946">
    <property type="entry name" value="Restrct_endonuc_typeI_TRD_sf"/>
</dbReference>
<evidence type="ECO:0000259" key="4">
    <source>
        <dbReference type="Pfam" id="PF01420"/>
    </source>
</evidence>
<comment type="similarity">
    <text evidence="1">Belongs to the type-I restriction system S methylase family.</text>
</comment>
<dbReference type="Gene3D" id="3.90.220.20">
    <property type="entry name" value="DNA methylase specificity domains"/>
    <property type="match status" value="2"/>
</dbReference>
<dbReference type="EMBL" id="FN650140">
    <property type="protein sequence ID" value="CBJ13305.1"/>
    <property type="molecule type" value="Genomic_DNA"/>
</dbReference>
<dbReference type="REBASE" id="24289">
    <property type="entry name" value="S.LloNSWORF2865P"/>
</dbReference>
<dbReference type="InterPro" id="IPR051212">
    <property type="entry name" value="Type-I_RE_S_subunit"/>
</dbReference>
<dbReference type="RefSeq" id="WP_012979395.1">
    <property type="nucleotide sequence ID" value="NC_013861.1"/>
</dbReference>
<dbReference type="CDD" id="cd17256">
    <property type="entry name" value="RMtype1_S_EcoJA65PI-TRD1-CR1_like"/>
    <property type="match status" value="1"/>
</dbReference>
<keyword evidence="3" id="KW-0238">DNA-binding</keyword>
<dbReference type="GO" id="GO:0032259">
    <property type="term" value="P:methylation"/>
    <property type="evidence" value="ECO:0007669"/>
    <property type="project" value="UniProtKB-KW"/>
</dbReference>
<evidence type="ECO:0000256" key="2">
    <source>
        <dbReference type="ARBA" id="ARBA00022747"/>
    </source>
</evidence>
<evidence type="ECO:0000256" key="1">
    <source>
        <dbReference type="ARBA" id="ARBA00010923"/>
    </source>
</evidence>
<evidence type="ECO:0000313" key="5">
    <source>
        <dbReference type="EMBL" id="CBJ13305.1"/>
    </source>
</evidence>
<feature type="domain" description="Type I restriction modification DNA specificity" evidence="4">
    <location>
        <begin position="229"/>
        <end position="409"/>
    </location>
</feature>